<evidence type="ECO:0000313" key="4">
    <source>
        <dbReference type="Proteomes" id="UP000064893"/>
    </source>
</evidence>
<dbReference type="Proteomes" id="UP000064893">
    <property type="component" value="Chromosome"/>
</dbReference>
<dbReference type="InterPro" id="IPR019251">
    <property type="entry name" value="DUF2231_TM"/>
</dbReference>
<feature type="transmembrane region" description="Helical" evidence="1">
    <location>
        <begin position="20"/>
        <end position="38"/>
    </location>
</feature>
<proteinExistence type="predicted"/>
<name>A0A0S2HY83_9BACT</name>
<dbReference type="Pfam" id="PF09990">
    <property type="entry name" value="DUF2231"/>
    <property type="match status" value="1"/>
</dbReference>
<dbReference type="AlphaFoldDB" id="A0A0S2HY83"/>
<feature type="transmembrane region" description="Helical" evidence="1">
    <location>
        <begin position="88"/>
        <end position="110"/>
    </location>
</feature>
<dbReference type="KEGG" id="blq:L21SP5_01337"/>
<reference evidence="3 4" key="1">
    <citation type="submission" date="2015-11" db="EMBL/GenBank/DDBJ databases">
        <title>Description and complete genome sequence of a novel strain predominating in hypersaline microbial mats and representing a new family of the Bacteriodetes phylum.</title>
        <authorList>
            <person name="Spring S."/>
            <person name="Bunk B."/>
            <person name="Sproer C."/>
            <person name="Klenk H.-P."/>
        </authorList>
    </citation>
    <scope>NUCLEOTIDE SEQUENCE [LARGE SCALE GENOMIC DNA]</scope>
    <source>
        <strain evidence="3 4">L21-Spi-D4</strain>
    </source>
</reference>
<dbReference type="RefSeq" id="WP_057952494.1">
    <property type="nucleotide sequence ID" value="NZ_CP013118.1"/>
</dbReference>
<dbReference type="EMBL" id="CP013118">
    <property type="protein sequence ID" value="ALO14987.1"/>
    <property type="molecule type" value="Genomic_DNA"/>
</dbReference>
<evidence type="ECO:0000259" key="2">
    <source>
        <dbReference type="Pfam" id="PF09990"/>
    </source>
</evidence>
<feature type="transmembrane region" description="Helical" evidence="1">
    <location>
        <begin position="50"/>
        <end position="68"/>
    </location>
</feature>
<feature type="domain" description="DUF2231" evidence="2">
    <location>
        <begin position="14"/>
        <end position="151"/>
    </location>
</feature>
<evidence type="ECO:0000313" key="3">
    <source>
        <dbReference type="EMBL" id="ALO14987.1"/>
    </source>
</evidence>
<keyword evidence="4" id="KW-1185">Reference proteome</keyword>
<dbReference type="OrthoDB" id="1260474at2"/>
<accession>A0A0S2HY83</accession>
<gene>
    <name evidence="3" type="ORF">L21SP5_01337</name>
</gene>
<keyword evidence="1" id="KW-1133">Transmembrane helix</keyword>
<protein>
    <submittedName>
        <fullName evidence="3">Putative membrane protein</fullName>
    </submittedName>
</protein>
<evidence type="ECO:0000256" key="1">
    <source>
        <dbReference type="SAM" id="Phobius"/>
    </source>
</evidence>
<keyword evidence="1" id="KW-0812">Transmembrane</keyword>
<keyword evidence="1" id="KW-0472">Membrane</keyword>
<feature type="transmembrane region" description="Helical" evidence="1">
    <location>
        <begin position="117"/>
        <end position="135"/>
    </location>
</feature>
<dbReference type="STRING" id="1307839.L21SP5_01337"/>
<organism evidence="3 4">
    <name type="scientific">Salinivirga cyanobacteriivorans</name>
    <dbReference type="NCBI Taxonomy" id="1307839"/>
    <lineage>
        <taxon>Bacteria</taxon>
        <taxon>Pseudomonadati</taxon>
        <taxon>Bacteroidota</taxon>
        <taxon>Bacteroidia</taxon>
        <taxon>Bacteroidales</taxon>
        <taxon>Salinivirgaceae</taxon>
        <taxon>Salinivirga</taxon>
    </lineage>
</organism>
<sequence>MEQLPDFWRTEIWHPLSVHFPLALLLLATLIGVAAFFVKGEQWYFHRNLLLLLGTIGAWVSVLTGSLADGVVARELCDPVMLEQHETFAYGVAWVFSAALLLVATLNTGLLKQFKRYVEIVIVVLMLAGAGLLTYTGHLGAQLVYQQGAGVYQPTEDCSEFE</sequence>